<dbReference type="OrthoDB" id="9835364at2"/>
<dbReference type="Proteomes" id="UP000243819">
    <property type="component" value="Unassembled WGS sequence"/>
</dbReference>
<evidence type="ECO:0000313" key="2">
    <source>
        <dbReference type="EMBL" id="SES83914.1"/>
    </source>
</evidence>
<evidence type="ECO:0000313" key="3">
    <source>
        <dbReference type="Proteomes" id="UP000243819"/>
    </source>
</evidence>
<organism evidence="2 3">
    <name type="scientific">Anaerobranca gottschalkii DSM 13577</name>
    <dbReference type="NCBI Taxonomy" id="1120990"/>
    <lineage>
        <taxon>Bacteria</taxon>
        <taxon>Bacillati</taxon>
        <taxon>Bacillota</taxon>
        <taxon>Clostridia</taxon>
        <taxon>Eubacteriales</taxon>
        <taxon>Proteinivoracaceae</taxon>
        <taxon>Anaerobranca</taxon>
    </lineage>
</organism>
<reference evidence="3" key="1">
    <citation type="submission" date="2016-10" db="EMBL/GenBank/DDBJ databases">
        <authorList>
            <person name="Varghese N."/>
            <person name="Submissions S."/>
        </authorList>
    </citation>
    <scope>NUCLEOTIDE SEQUENCE [LARGE SCALE GENOMIC DNA]</scope>
    <source>
        <strain evidence="3">DSM 13577</strain>
    </source>
</reference>
<dbReference type="PROSITE" id="PS51372">
    <property type="entry name" value="PRD_2"/>
    <property type="match status" value="1"/>
</dbReference>
<proteinExistence type="predicted"/>
<dbReference type="Gene3D" id="1.10.1790.10">
    <property type="entry name" value="PRD domain"/>
    <property type="match status" value="1"/>
</dbReference>
<dbReference type="STRING" id="1120990.SAMN03080614_101210"/>
<dbReference type="RefSeq" id="WP_091349744.1">
    <property type="nucleotide sequence ID" value="NZ_FOIF01000012.1"/>
</dbReference>
<dbReference type="GO" id="GO:0006355">
    <property type="term" value="P:regulation of DNA-templated transcription"/>
    <property type="evidence" value="ECO:0007669"/>
    <property type="project" value="InterPro"/>
</dbReference>
<dbReference type="AlphaFoldDB" id="A0A1H9ZQC9"/>
<gene>
    <name evidence="2" type="ORF">SAMN03080614_101210</name>
</gene>
<feature type="domain" description="PRD" evidence="1">
    <location>
        <begin position="16"/>
        <end position="122"/>
    </location>
</feature>
<dbReference type="InterPro" id="IPR011608">
    <property type="entry name" value="PRD"/>
</dbReference>
<accession>A0A1H9ZQC9</accession>
<name>A0A1H9ZQC9_9FIRM</name>
<evidence type="ECO:0000259" key="1">
    <source>
        <dbReference type="PROSITE" id="PS51372"/>
    </source>
</evidence>
<dbReference type="InterPro" id="IPR036634">
    <property type="entry name" value="PRD_sf"/>
</dbReference>
<protein>
    <submittedName>
        <fullName evidence="2">PRD domain-containing protein</fullName>
    </submittedName>
</protein>
<dbReference type="SUPFAM" id="SSF63520">
    <property type="entry name" value="PTS-regulatory domain, PRD"/>
    <property type="match status" value="1"/>
</dbReference>
<keyword evidence="3" id="KW-1185">Reference proteome</keyword>
<dbReference type="Pfam" id="PF00874">
    <property type="entry name" value="PRD"/>
    <property type="match status" value="1"/>
</dbReference>
<sequence length="122" mass="13994">MWLQEMEEKFLPLVSTKDKEQKDYLISLLKKVDESLAAKGFKGLTFFHSVTLYNHLANLCTRGILEELDEGVFGDLSKKYPQAYEIAESILSLMEEKFPGVNQKGERQHLTILLSDLTKVKN</sequence>
<dbReference type="EMBL" id="FOIF01000012">
    <property type="protein sequence ID" value="SES83914.1"/>
    <property type="molecule type" value="Genomic_DNA"/>
</dbReference>